<protein>
    <recommendedName>
        <fullName evidence="4">Prohead serine protease domain-containing protein</fullName>
    </recommendedName>
</protein>
<dbReference type="GO" id="GO:0008233">
    <property type="term" value="F:peptidase activity"/>
    <property type="evidence" value="ECO:0007669"/>
    <property type="project" value="UniProtKB-KW"/>
</dbReference>
<dbReference type="NCBIfam" id="TIGR01543">
    <property type="entry name" value="proheadase_HK97"/>
    <property type="match status" value="1"/>
</dbReference>
<dbReference type="Proteomes" id="UP000186143">
    <property type="component" value="Unassembled WGS sequence"/>
</dbReference>
<dbReference type="OrthoDB" id="9804926at2"/>
<dbReference type="InterPro" id="IPR006433">
    <property type="entry name" value="Prohead_protease"/>
</dbReference>
<dbReference type="STRING" id="1672749.BJF92_11280"/>
<keyword evidence="3" id="KW-0378">Hydrolase</keyword>
<proteinExistence type="predicted"/>
<evidence type="ECO:0000313" key="5">
    <source>
        <dbReference type="EMBL" id="OLP56663.1"/>
    </source>
</evidence>
<name>A0A1Q9AMS1_9HYPH</name>
<dbReference type="SUPFAM" id="SSF50789">
    <property type="entry name" value="Herpes virus serine proteinase, assemblin"/>
    <property type="match status" value="1"/>
</dbReference>
<evidence type="ECO:0000256" key="3">
    <source>
        <dbReference type="ARBA" id="ARBA00022801"/>
    </source>
</evidence>
<keyword evidence="2" id="KW-0645">Protease</keyword>
<dbReference type="RefSeq" id="WP_075633680.1">
    <property type="nucleotide sequence ID" value="NZ_MKIO01000021.1"/>
</dbReference>
<evidence type="ECO:0000259" key="4">
    <source>
        <dbReference type="Pfam" id="PF04586"/>
    </source>
</evidence>
<feature type="domain" description="Prohead serine protease" evidence="4">
    <location>
        <begin position="15"/>
        <end position="159"/>
    </location>
</feature>
<dbReference type="InterPro" id="IPR054613">
    <property type="entry name" value="Peptidase_S78_dom"/>
</dbReference>
<sequence length="221" mass="23739">MERKFTPLDEVDISSDDRTVRGYASVFGGIDSYRDTIVKGAYASTIKAIGARGLPMLSQHDPSRVIGRWTGLAEDDRGLIVEGVLTPGHSIANDVYASLKAGHVDGLSIGFRIPPGGASERADGVRVLKKLDLQEISIVTFPADAAARTTAVKADFRKMTIRELEAWLVSRDEDRPPMPASVAKALLAGGFKTMSAERDAGGDQSGDFKQSLLHAIRTAKE</sequence>
<gene>
    <name evidence="5" type="ORF">BJF92_11280</name>
</gene>
<evidence type="ECO:0000256" key="2">
    <source>
        <dbReference type="ARBA" id="ARBA00022670"/>
    </source>
</evidence>
<reference evidence="5 6" key="1">
    <citation type="submission" date="2016-09" db="EMBL/GenBank/DDBJ databases">
        <title>Rhizobium sp. nov., a novel species isolated from the rice rhizosphere.</title>
        <authorList>
            <person name="Zhao J."/>
            <person name="Zhang X."/>
        </authorList>
    </citation>
    <scope>NUCLEOTIDE SEQUENCE [LARGE SCALE GENOMIC DNA]</scope>
    <source>
        <strain evidence="5 6">MH17</strain>
    </source>
</reference>
<accession>A0A1Q9AMS1</accession>
<dbReference type="AlphaFoldDB" id="A0A1Q9AMS1"/>
<keyword evidence="1" id="KW-1188">Viral release from host cell</keyword>
<comment type="caution">
    <text evidence="5">The sequence shown here is derived from an EMBL/GenBank/DDBJ whole genome shotgun (WGS) entry which is preliminary data.</text>
</comment>
<dbReference type="EMBL" id="MKIO01000021">
    <property type="protein sequence ID" value="OLP56663.1"/>
    <property type="molecule type" value="Genomic_DNA"/>
</dbReference>
<dbReference type="Pfam" id="PF04586">
    <property type="entry name" value="Peptidase_S78"/>
    <property type="match status" value="1"/>
</dbReference>
<evidence type="ECO:0000256" key="1">
    <source>
        <dbReference type="ARBA" id="ARBA00022612"/>
    </source>
</evidence>
<evidence type="ECO:0000313" key="6">
    <source>
        <dbReference type="Proteomes" id="UP000186143"/>
    </source>
</evidence>
<dbReference type="GO" id="GO:0006508">
    <property type="term" value="P:proteolysis"/>
    <property type="evidence" value="ECO:0007669"/>
    <property type="project" value="UniProtKB-KW"/>
</dbReference>
<organism evidence="5 6">
    <name type="scientific">Xaviernesmea rhizosphaerae</name>
    <dbReference type="NCBI Taxonomy" id="1672749"/>
    <lineage>
        <taxon>Bacteria</taxon>
        <taxon>Pseudomonadati</taxon>
        <taxon>Pseudomonadota</taxon>
        <taxon>Alphaproteobacteria</taxon>
        <taxon>Hyphomicrobiales</taxon>
        <taxon>Rhizobiaceae</taxon>
        <taxon>Rhizobium/Agrobacterium group</taxon>
        <taxon>Xaviernesmea</taxon>
    </lineage>
</organism>